<proteinExistence type="predicted"/>
<evidence type="ECO:0000313" key="3">
    <source>
        <dbReference type="Proteomes" id="UP001148838"/>
    </source>
</evidence>
<organism evidence="2 3">
    <name type="scientific">Periplaneta americana</name>
    <name type="common">American cockroach</name>
    <name type="synonym">Blatta americana</name>
    <dbReference type="NCBI Taxonomy" id="6978"/>
    <lineage>
        <taxon>Eukaryota</taxon>
        <taxon>Metazoa</taxon>
        <taxon>Ecdysozoa</taxon>
        <taxon>Arthropoda</taxon>
        <taxon>Hexapoda</taxon>
        <taxon>Insecta</taxon>
        <taxon>Pterygota</taxon>
        <taxon>Neoptera</taxon>
        <taxon>Polyneoptera</taxon>
        <taxon>Dictyoptera</taxon>
        <taxon>Blattodea</taxon>
        <taxon>Blattoidea</taxon>
        <taxon>Blattidae</taxon>
        <taxon>Blattinae</taxon>
        <taxon>Periplaneta</taxon>
    </lineage>
</organism>
<evidence type="ECO:0000256" key="1">
    <source>
        <dbReference type="SAM" id="MobiDB-lite"/>
    </source>
</evidence>
<reference evidence="2 3" key="1">
    <citation type="journal article" date="2022" name="Allergy">
        <title>Genome assembly and annotation of Periplaneta americana reveal a comprehensive cockroach allergen profile.</title>
        <authorList>
            <person name="Wang L."/>
            <person name="Xiong Q."/>
            <person name="Saelim N."/>
            <person name="Wang L."/>
            <person name="Nong W."/>
            <person name="Wan A.T."/>
            <person name="Shi M."/>
            <person name="Liu X."/>
            <person name="Cao Q."/>
            <person name="Hui J.H.L."/>
            <person name="Sookrung N."/>
            <person name="Leung T.F."/>
            <person name="Tungtrongchitr A."/>
            <person name="Tsui S.K.W."/>
        </authorList>
    </citation>
    <scope>NUCLEOTIDE SEQUENCE [LARGE SCALE GENOMIC DNA]</scope>
    <source>
        <strain evidence="2">PWHHKU_190912</strain>
    </source>
</reference>
<protein>
    <submittedName>
        <fullName evidence="2">Uncharacterized protein</fullName>
    </submittedName>
</protein>
<keyword evidence="3" id="KW-1185">Reference proteome</keyword>
<dbReference type="Proteomes" id="UP001148838">
    <property type="component" value="Unassembled WGS sequence"/>
</dbReference>
<feature type="compositionally biased region" description="Pro residues" evidence="1">
    <location>
        <begin position="209"/>
        <end position="220"/>
    </location>
</feature>
<accession>A0ABQ8T2B3</accession>
<gene>
    <name evidence="2" type="ORF">ANN_08766</name>
</gene>
<sequence>MYLHSVKIAKLYNADTKQGIIVDPTIRFEVGCHQSAEVHLEKKSIYEPTVNYFKLQYALIHDEVFGLLMVRDVIEIIASASHKFRVRLVKTEDILDFQTWCSTMYKKSPVSEESQVHRLKNSKKGNRSLCNINIPRVHLDKKRNEYIEALPYIGGLQTKHFLFAFGVEIALPNQKAYTDFKIAGYTAKNKKDILYPNVPSAIRAVPHGPDIPVPLPPEPDTLPSGSRSTETESPVDHTYEPGNTGDDRCFNQSKESDTDLEFVRCSIPTQKTAVQSVTLHYRTTSQRRSLPACERENCQYLSIEHSTLRKKHWSYESWLVHCCRKTLR</sequence>
<feature type="region of interest" description="Disordered" evidence="1">
    <location>
        <begin position="206"/>
        <end position="251"/>
    </location>
</feature>
<evidence type="ECO:0000313" key="2">
    <source>
        <dbReference type="EMBL" id="KAJ4440620.1"/>
    </source>
</evidence>
<name>A0ABQ8T2B3_PERAM</name>
<comment type="caution">
    <text evidence="2">The sequence shown here is derived from an EMBL/GenBank/DDBJ whole genome shotgun (WGS) entry which is preliminary data.</text>
</comment>
<feature type="compositionally biased region" description="Basic and acidic residues" evidence="1">
    <location>
        <begin position="234"/>
        <end position="251"/>
    </location>
</feature>
<dbReference type="EMBL" id="JAJSOF020000017">
    <property type="protein sequence ID" value="KAJ4440620.1"/>
    <property type="molecule type" value="Genomic_DNA"/>
</dbReference>